<evidence type="ECO:0000256" key="1">
    <source>
        <dbReference type="ARBA" id="ARBA00004651"/>
    </source>
</evidence>
<evidence type="ECO:0000256" key="5">
    <source>
        <dbReference type="ARBA" id="ARBA00022729"/>
    </source>
</evidence>
<keyword evidence="8 9" id="KW-0472">Membrane</keyword>
<feature type="domain" description="Copper resistance protein D" evidence="11">
    <location>
        <begin position="320"/>
        <end position="419"/>
    </location>
</feature>
<comment type="subcellular location">
    <subcellularLocation>
        <location evidence="1">Cell membrane</location>
        <topology evidence="1">Multi-pass membrane protein</topology>
    </subcellularLocation>
</comment>
<dbReference type="EMBL" id="PGGO01000033">
    <property type="protein sequence ID" value="PSH62012.1"/>
    <property type="molecule type" value="Genomic_DNA"/>
</dbReference>
<dbReference type="PANTHER" id="PTHR34820:SF4">
    <property type="entry name" value="INNER MEMBRANE PROTEIN YEBZ"/>
    <property type="match status" value="1"/>
</dbReference>
<evidence type="ECO:0000259" key="10">
    <source>
        <dbReference type="Pfam" id="PF04234"/>
    </source>
</evidence>
<dbReference type="Pfam" id="PF05425">
    <property type="entry name" value="CopD"/>
    <property type="match status" value="1"/>
</dbReference>
<evidence type="ECO:0000256" key="3">
    <source>
        <dbReference type="ARBA" id="ARBA00022692"/>
    </source>
</evidence>
<evidence type="ECO:0000256" key="9">
    <source>
        <dbReference type="SAM" id="Phobius"/>
    </source>
</evidence>
<dbReference type="Gene3D" id="2.60.40.1220">
    <property type="match status" value="1"/>
</dbReference>
<evidence type="ECO:0000313" key="13">
    <source>
        <dbReference type="Proteomes" id="UP000241444"/>
    </source>
</evidence>
<gene>
    <name evidence="12" type="ORF">CU102_26360</name>
</gene>
<accession>A0A2P7B6C1</accession>
<dbReference type="Pfam" id="PF04234">
    <property type="entry name" value="CopC"/>
    <property type="match status" value="1"/>
</dbReference>
<feature type="transmembrane region" description="Helical" evidence="9">
    <location>
        <begin position="328"/>
        <end position="347"/>
    </location>
</feature>
<evidence type="ECO:0000256" key="6">
    <source>
        <dbReference type="ARBA" id="ARBA00022989"/>
    </source>
</evidence>
<evidence type="ECO:0000256" key="4">
    <source>
        <dbReference type="ARBA" id="ARBA00022723"/>
    </source>
</evidence>
<evidence type="ECO:0000259" key="11">
    <source>
        <dbReference type="Pfam" id="PF05425"/>
    </source>
</evidence>
<feature type="transmembrane region" description="Helical" evidence="9">
    <location>
        <begin position="257"/>
        <end position="277"/>
    </location>
</feature>
<reference evidence="13" key="1">
    <citation type="submission" date="2017-11" db="EMBL/GenBank/DDBJ databases">
        <authorList>
            <person name="Kuznetsova I."/>
            <person name="Sazanova A."/>
            <person name="Chirak E."/>
            <person name="Safronova V."/>
            <person name="Willems A."/>
        </authorList>
    </citation>
    <scope>NUCLEOTIDE SEQUENCE [LARGE SCALE GENOMIC DNA]</scope>
    <source>
        <strain evidence="13">STM 196</strain>
    </source>
</reference>
<keyword evidence="5" id="KW-0732">Signal</keyword>
<feature type="transmembrane region" description="Helical" evidence="9">
    <location>
        <begin position="186"/>
        <end position="207"/>
    </location>
</feature>
<dbReference type="GO" id="GO:0006825">
    <property type="term" value="P:copper ion transport"/>
    <property type="evidence" value="ECO:0007669"/>
    <property type="project" value="InterPro"/>
</dbReference>
<dbReference type="GO" id="GO:0005507">
    <property type="term" value="F:copper ion binding"/>
    <property type="evidence" value="ECO:0007669"/>
    <property type="project" value="InterPro"/>
</dbReference>
<feature type="transmembrane region" description="Helical" evidence="9">
    <location>
        <begin position="404"/>
        <end position="422"/>
    </location>
</feature>
<feature type="domain" description="CopC" evidence="10">
    <location>
        <begin position="38"/>
        <end position="129"/>
    </location>
</feature>
<evidence type="ECO:0000256" key="2">
    <source>
        <dbReference type="ARBA" id="ARBA00022475"/>
    </source>
</evidence>
<keyword evidence="6 9" id="KW-1133">Transmembrane helix</keyword>
<sequence length="546" mass="58385">MSLGKCNVRLATLVERLAATLWIALILALASIGVCHAHATLVMSNPSANSILDDYPQQFSLEFSEPVSSIFFSLVEPDGTIQNLESIEAAGNMVTLHAPDIRQRGTHALNWRVVSADGHPIGGSIVYSIGAPTAAIHPEGPKTDSEVRDLIWLARLLIYAGCFFGVGGIFFFNWMETDHHDKRDPVLLAVLLPGLAAAAFSIPLQGLDVLSLPIGTFSKNSAWNAGFATTYGTSALFAGSAICLALFAHLFKIRVRLLSAIALIAVGLAFGSSGHAVTAAPQWLMRSAVIIHVMSAAFWAGSLYPLAKLFATGCASAPSVLRRFSRTVLFAVIPMLVAGVVLAFVQLGRVDALWLTDYGRVLVGKSLLVGVVLICAAVNRVIFTSPAVRGDLVAGRNLRTTTHAEILLILGILAVVGLWRFTPPPRTVMAEPVAAAEVHIHTEKVMVDLSLTPKRIGAMTAQMSVTTGDFAALHEKEVTLVMSHPTLGIASLKRRAVKIGEGLWRVENLNVPFPGDWLIRLDVLVSDFDLVKLQATVHIGSKVAPS</sequence>
<feature type="transmembrane region" description="Helical" evidence="9">
    <location>
        <begin position="367"/>
        <end position="383"/>
    </location>
</feature>
<feature type="transmembrane region" description="Helical" evidence="9">
    <location>
        <begin position="283"/>
        <end position="307"/>
    </location>
</feature>
<feature type="transmembrane region" description="Helical" evidence="9">
    <location>
        <begin position="227"/>
        <end position="250"/>
    </location>
</feature>
<dbReference type="AlphaFoldDB" id="A0A2P7B6C1"/>
<dbReference type="InterPro" id="IPR014755">
    <property type="entry name" value="Cu-Rt/internalin_Ig-like"/>
</dbReference>
<keyword evidence="13" id="KW-1185">Reference proteome</keyword>
<dbReference type="OrthoDB" id="8374223at2"/>
<feature type="transmembrane region" description="Helical" evidence="9">
    <location>
        <begin position="152"/>
        <end position="174"/>
    </location>
</feature>
<dbReference type="InterPro" id="IPR008457">
    <property type="entry name" value="Cu-R_CopD_dom"/>
</dbReference>
<dbReference type="GO" id="GO:0005886">
    <property type="term" value="C:plasma membrane"/>
    <property type="evidence" value="ECO:0007669"/>
    <property type="project" value="UniProtKB-SubCell"/>
</dbReference>
<evidence type="ECO:0000256" key="7">
    <source>
        <dbReference type="ARBA" id="ARBA00023008"/>
    </source>
</evidence>
<dbReference type="InterPro" id="IPR032694">
    <property type="entry name" value="CopC/D"/>
</dbReference>
<dbReference type="Proteomes" id="UP000241444">
    <property type="component" value="Unassembled WGS sequence"/>
</dbReference>
<keyword evidence="2" id="KW-1003">Cell membrane</keyword>
<dbReference type="InterPro" id="IPR014756">
    <property type="entry name" value="Ig_E-set"/>
</dbReference>
<evidence type="ECO:0000256" key="8">
    <source>
        <dbReference type="ARBA" id="ARBA00023136"/>
    </source>
</evidence>
<proteinExistence type="predicted"/>
<dbReference type="InterPro" id="IPR007348">
    <property type="entry name" value="CopC_dom"/>
</dbReference>
<keyword evidence="4" id="KW-0479">Metal-binding</keyword>
<dbReference type="GO" id="GO:0042597">
    <property type="term" value="C:periplasmic space"/>
    <property type="evidence" value="ECO:0007669"/>
    <property type="project" value="InterPro"/>
</dbReference>
<dbReference type="PANTHER" id="PTHR34820">
    <property type="entry name" value="INNER MEMBRANE PROTEIN YEBZ"/>
    <property type="match status" value="1"/>
</dbReference>
<protein>
    <submittedName>
        <fullName evidence="12">Copper resistance protein CopC</fullName>
    </submittedName>
</protein>
<comment type="caution">
    <text evidence="12">The sequence shown here is derived from an EMBL/GenBank/DDBJ whole genome shotgun (WGS) entry which is preliminary data.</text>
</comment>
<organism evidence="12 13">
    <name type="scientific">Phyllobacterium brassicacearum</name>
    <dbReference type="NCBI Taxonomy" id="314235"/>
    <lineage>
        <taxon>Bacteria</taxon>
        <taxon>Pseudomonadati</taxon>
        <taxon>Pseudomonadota</taxon>
        <taxon>Alphaproteobacteria</taxon>
        <taxon>Hyphomicrobiales</taxon>
        <taxon>Phyllobacteriaceae</taxon>
        <taxon>Phyllobacterium</taxon>
    </lineage>
</organism>
<keyword evidence="7" id="KW-0186">Copper</keyword>
<dbReference type="SUPFAM" id="SSF81296">
    <property type="entry name" value="E set domains"/>
    <property type="match status" value="1"/>
</dbReference>
<name>A0A2P7B6C1_9HYPH</name>
<dbReference type="RefSeq" id="WP_106714043.1">
    <property type="nucleotide sequence ID" value="NZ_PGGO01000033.1"/>
</dbReference>
<dbReference type="GO" id="GO:0046688">
    <property type="term" value="P:response to copper ion"/>
    <property type="evidence" value="ECO:0007669"/>
    <property type="project" value="InterPro"/>
</dbReference>
<keyword evidence="3 9" id="KW-0812">Transmembrane</keyword>
<evidence type="ECO:0000313" key="12">
    <source>
        <dbReference type="EMBL" id="PSH62012.1"/>
    </source>
</evidence>